<dbReference type="AlphaFoldDB" id="A0AAW4X0A5"/>
<dbReference type="RefSeq" id="WP_229345825.1">
    <property type="nucleotide sequence ID" value="NZ_JAJFAT010000010.1"/>
</dbReference>
<dbReference type="SUPFAM" id="SSF50814">
    <property type="entry name" value="Lipocalins"/>
    <property type="match status" value="1"/>
</dbReference>
<dbReference type="Pfam" id="PF09148">
    <property type="entry name" value="DUF1934"/>
    <property type="match status" value="1"/>
</dbReference>
<evidence type="ECO:0000313" key="1">
    <source>
        <dbReference type="EMBL" id="MCC3145235.1"/>
    </source>
</evidence>
<dbReference type="InterPro" id="IPR015231">
    <property type="entry name" value="DUF1934"/>
</dbReference>
<dbReference type="InterPro" id="IPR012674">
    <property type="entry name" value="Calycin"/>
</dbReference>
<reference evidence="1 2" key="1">
    <citation type="submission" date="2021-10" db="EMBL/GenBank/DDBJ databases">
        <authorList>
            <person name="Grouzdev D.S."/>
            <person name="Pantiukh K.S."/>
            <person name="Krutkina M.S."/>
        </authorList>
    </citation>
    <scope>NUCLEOTIDE SEQUENCE [LARGE SCALE GENOMIC DNA]</scope>
    <source>
        <strain evidence="1 2">Z-7514</strain>
    </source>
</reference>
<sequence length="146" mass="16896">MSKKVLIKLENKQDFSGKQPAVDIKHEFNGELYIKKEKYYLSYNDHSEGIDGARTILKIDPERERVLLLREEPAEMKQTFKKAEKIKGYFKTAYGKLELAVKTSDLKIDIEDNNGIIKIEYHLFLGGELSSNHKLKLSYSKEGIEN</sequence>
<dbReference type="Gene3D" id="2.40.128.20">
    <property type="match status" value="1"/>
</dbReference>
<organism evidence="1 2">
    <name type="scientific">Halanaerobium polyolivorans</name>
    <dbReference type="NCBI Taxonomy" id="2886943"/>
    <lineage>
        <taxon>Bacteria</taxon>
        <taxon>Bacillati</taxon>
        <taxon>Bacillota</taxon>
        <taxon>Clostridia</taxon>
        <taxon>Halanaerobiales</taxon>
        <taxon>Halanaerobiaceae</taxon>
        <taxon>Halanaerobium</taxon>
    </lineage>
</organism>
<evidence type="ECO:0000313" key="2">
    <source>
        <dbReference type="Proteomes" id="UP001199296"/>
    </source>
</evidence>
<dbReference type="Proteomes" id="UP001199296">
    <property type="component" value="Unassembled WGS sequence"/>
</dbReference>
<proteinExistence type="predicted"/>
<protein>
    <submittedName>
        <fullName evidence="1">DUF1934 domain-containing protein</fullName>
    </submittedName>
</protein>
<keyword evidence="2" id="KW-1185">Reference proteome</keyword>
<dbReference type="EMBL" id="JAJFAT010000010">
    <property type="protein sequence ID" value="MCC3145235.1"/>
    <property type="molecule type" value="Genomic_DNA"/>
</dbReference>
<name>A0AAW4X0A5_9FIRM</name>
<gene>
    <name evidence="1" type="ORF">LJ207_07850</name>
</gene>
<comment type="caution">
    <text evidence="1">The sequence shown here is derived from an EMBL/GenBank/DDBJ whole genome shotgun (WGS) entry which is preliminary data.</text>
</comment>
<accession>A0AAW4X0A5</accession>